<reference evidence="3" key="1">
    <citation type="journal article" date="2019" name="Int. J. Syst. Evol. Microbiol.">
        <title>The Global Catalogue of Microorganisms (GCM) 10K type strain sequencing project: providing services to taxonomists for standard genome sequencing and annotation.</title>
        <authorList>
            <consortium name="The Broad Institute Genomics Platform"/>
            <consortium name="The Broad Institute Genome Sequencing Center for Infectious Disease"/>
            <person name="Wu L."/>
            <person name="Ma J."/>
        </authorList>
    </citation>
    <scope>NUCLEOTIDE SEQUENCE [LARGE SCALE GENOMIC DNA]</scope>
    <source>
        <strain evidence="3">CGMCC 1.6774</strain>
    </source>
</reference>
<dbReference type="InterPro" id="IPR014555">
    <property type="entry name" value="RecF-like"/>
</dbReference>
<name>A0ABW5ARH1_9BRAD</name>
<dbReference type="Pfam" id="PF13304">
    <property type="entry name" value="AAA_21"/>
    <property type="match status" value="1"/>
</dbReference>
<dbReference type="InterPro" id="IPR027417">
    <property type="entry name" value="P-loop_NTPase"/>
</dbReference>
<keyword evidence="3" id="KW-1185">Reference proteome</keyword>
<sequence>MKTAAKALRFTRVKLTNWRNFRSAEVNLSSRAFLVGPNASGKSNFLDALRFLRDLAKPTGGLATALASRSRPASGAATSPTAAALSGLSAVRCLEARNPSYVELDVDVGTDETPNRWGYQLQFGRKGSEKFATVLQEIVRLPNGKTIRHQRLAGDDDALQFTQTKLEQVGQNKEFRELVEFFASIRYLHVVPQIVRDPQRAQKDEDPYGGDLLQRIKDMPKKTREPRLRRISAALQIAVPQFRDLQLEDDNQGRPHLLASYEHWRPNASKQSEEVFSDGTLRLIGFLWSITEKGGPLLLEEPELSLHDAISAQIPAMITRAQRLSGRQVISTTHSFAMLDSPGVGLQEVHRLVVGQSGTTIETAADNPRVAAQVREAGWTVGAAVLPLAKADKLETLAQLDVAN</sequence>
<evidence type="ECO:0000313" key="2">
    <source>
        <dbReference type="EMBL" id="MFD2185110.1"/>
    </source>
</evidence>
<dbReference type="PIRSF" id="PIRSF029347">
    <property type="entry name" value="RecF"/>
    <property type="match status" value="1"/>
</dbReference>
<proteinExistence type="predicted"/>
<dbReference type="Proteomes" id="UP001597314">
    <property type="component" value="Unassembled WGS sequence"/>
</dbReference>
<dbReference type="PANTHER" id="PTHR32182:SF22">
    <property type="entry name" value="ATP-DEPENDENT ENDONUCLEASE, OLD FAMILY-RELATED"/>
    <property type="match status" value="1"/>
</dbReference>
<evidence type="ECO:0000313" key="3">
    <source>
        <dbReference type="Proteomes" id="UP001597314"/>
    </source>
</evidence>
<dbReference type="SUPFAM" id="SSF52540">
    <property type="entry name" value="P-loop containing nucleoside triphosphate hydrolases"/>
    <property type="match status" value="1"/>
</dbReference>
<protein>
    <submittedName>
        <fullName evidence="2">AAA family ATPase</fullName>
    </submittedName>
</protein>
<organism evidence="2 3">
    <name type="scientific">Rhodoplanes azumiensis</name>
    <dbReference type="NCBI Taxonomy" id="1897628"/>
    <lineage>
        <taxon>Bacteria</taxon>
        <taxon>Pseudomonadati</taxon>
        <taxon>Pseudomonadota</taxon>
        <taxon>Alphaproteobacteria</taxon>
        <taxon>Hyphomicrobiales</taxon>
        <taxon>Nitrobacteraceae</taxon>
        <taxon>Rhodoplanes</taxon>
    </lineage>
</organism>
<evidence type="ECO:0000259" key="1">
    <source>
        <dbReference type="Pfam" id="PF13304"/>
    </source>
</evidence>
<dbReference type="RefSeq" id="WP_378480228.1">
    <property type="nucleotide sequence ID" value="NZ_JBHUIW010000054.1"/>
</dbReference>
<feature type="domain" description="ATPase AAA-type core" evidence="1">
    <location>
        <begin position="32"/>
        <end position="335"/>
    </location>
</feature>
<dbReference type="EMBL" id="JBHUIW010000054">
    <property type="protein sequence ID" value="MFD2185110.1"/>
    <property type="molecule type" value="Genomic_DNA"/>
</dbReference>
<accession>A0ABW5ARH1</accession>
<dbReference type="InterPro" id="IPR003959">
    <property type="entry name" value="ATPase_AAA_core"/>
</dbReference>
<comment type="caution">
    <text evidence="2">The sequence shown here is derived from an EMBL/GenBank/DDBJ whole genome shotgun (WGS) entry which is preliminary data.</text>
</comment>
<dbReference type="Gene3D" id="3.40.50.300">
    <property type="entry name" value="P-loop containing nucleotide triphosphate hydrolases"/>
    <property type="match status" value="1"/>
</dbReference>
<dbReference type="PANTHER" id="PTHR32182">
    <property type="entry name" value="DNA REPLICATION AND REPAIR PROTEIN RECF"/>
    <property type="match status" value="1"/>
</dbReference>
<gene>
    <name evidence="2" type="ORF">ACFSOX_23400</name>
</gene>